<proteinExistence type="predicted"/>
<evidence type="ECO:0000259" key="1">
    <source>
        <dbReference type="PROSITE" id="PS50902"/>
    </source>
</evidence>
<feature type="domain" description="Flavodoxin-like" evidence="1">
    <location>
        <begin position="4"/>
        <end position="160"/>
    </location>
</feature>
<comment type="caution">
    <text evidence="2">The sequence shown here is derived from an EMBL/GenBank/DDBJ whole genome shotgun (WGS) entry which is preliminary data.</text>
</comment>
<reference evidence="2" key="1">
    <citation type="journal article" date="2015" name="Nature">
        <title>Complex archaea that bridge the gap between prokaryotes and eukaryotes.</title>
        <authorList>
            <person name="Spang A."/>
            <person name="Saw J.H."/>
            <person name="Jorgensen S.L."/>
            <person name="Zaremba-Niedzwiedzka K."/>
            <person name="Martijn J."/>
            <person name="Lind A.E."/>
            <person name="van Eijk R."/>
            <person name="Schleper C."/>
            <person name="Guy L."/>
            <person name="Ettema T.J."/>
        </authorList>
    </citation>
    <scope>NUCLEOTIDE SEQUENCE</scope>
</reference>
<dbReference type="PROSITE" id="PS50902">
    <property type="entry name" value="FLAVODOXIN_LIKE"/>
    <property type="match status" value="1"/>
</dbReference>
<dbReference type="EMBL" id="LAZR01008746">
    <property type="protein sequence ID" value="KKM76795.1"/>
    <property type="molecule type" value="Genomic_DNA"/>
</dbReference>
<evidence type="ECO:0000313" key="2">
    <source>
        <dbReference type="EMBL" id="KKM76795.1"/>
    </source>
</evidence>
<organism evidence="2">
    <name type="scientific">marine sediment metagenome</name>
    <dbReference type="NCBI Taxonomy" id="412755"/>
    <lineage>
        <taxon>unclassified sequences</taxon>
        <taxon>metagenomes</taxon>
        <taxon>ecological metagenomes</taxon>
    </lineage>
</organism>
<dbReference type="SUPFAM" id="SSF52218">
    <property type="entry name" value="Flavoproteins"/>
    <property type="match status" value="1"/>
</dbReference>
<dbReference type="PANTHER" id="PTHR39201">
    <property type="entry name" value="EXPORTED PROTEIN-RELATED"/>
    <property type="match status" value="1"/>
</dbReference>
<dbReference type="Gene3D" id="3.40.50.360">
    <property type="match status" value="2"/>
</dbReference>
<protein>
    <recommendedName>
        <fullName evidence="1">Flavodoxin-like domain-containing protein</fullName>
    </recommendedName>
</protein>
<dbReference type="PANTHER" id="PTHR39201:SF1">
    <property type="entry name" value="FLAVODOXIN-LIKE DOMAIN-CONTAINING PROTEIN"/>
    <property type="match status" value="1"/>
</dbReference>
<dbReference type="InterPro" id="IPR008254">
    <property type="entry name" value="Flavodoxin/NO_synth"/>
</dbReference>
<name>A0A0F9MJ94_9ZZZZ</name>
<accession>A0A0F9MJ94</accession>
<gene>
    <name evidence="2" type="ORF">LCGC14_1376520</name>
</gene>
<dbReference type="InterPro" id="IPR029039">
    <property type="entry name" value="Flavoprotein-like_sf"/>
</dbReference>
<dbReference type="AlphaFoldDB" id="A0A0F9MJ94"/>
<dbReference type="Pfam" id="PF12641">
    <property type="entry name" value="Flavodoxin_3"/>
    <property type="match status" value="1"/>
</dbReference>
<sequence length="166" mass="18207">MTKILVTYLSHTGNTKKIAQAIFEGLEGDKTIKSMDEAQEIEDYSLIFIGFPVHSHSVPYKIETFLKKIPQGKKIALFSTHGSLPGSHLAREALEYAAVISSKAKVLGTFSCRGKVSMAALEVLSKSPEHKAWSEMAPSSHTHPDEGDLEDAKSFAKWVMTLSAQD</sequence>
<dbReference type="GO" id="GO:0010181">
    <property type="term" value="F:FMN binding"/>
    <property type="evidence" value="ECO:0007669"/>
    <property type="project" value="InterPro"/>
</dbReference>